<organism evidence="3 4">
    <name type="scientific">Winogradskyella alexanderae</name>
    <dbReference type="NCBI Taxonomy" id="2877123"/>
    <lineage>
        <taxon>Bacteria</taxon>
        <taxon>Pseudomonadati</taxon>
        <taxon>Bacteroidota</taxon>
        <taxon>Flavobacteriia</taxon>
        <taxon>Flavobacteriales</taxon>
        <taxon>Flavobacteriaceae</taxon>
        <taxon>Winogradskyella</taxon>
    </lineage>
</organism>
<dbReference type="Pfam" id="PF18962">
    <property type="entry name" value="Por_Secre_tail"/>
    <property type="match status" value="1"/>
</dbReference>
<feature type="domain" description="Secretion system C-terminal sorting" evidence="2">
    <location>
        <begin position="296"/>
        <end position="359"/>
    </location>
</feature>
<evidence type="ECO:0000313" key="3">
    <source>
        <dbReference type="EMBL" id="MCA0133216.1"/>
    </source>
</evidence>
<sequence length="360" mass="39914">MRTIFKNLIFLLPMYLVAQDYILVTPLDSNLSETSGLLHLSNTLITHNDSGNTNQLFEINDGDGTINRTVTIANATNVDWEDIAYDSNYIYVADIGNNQGNRTDLKIYRISRNDYFNNTTVVAELINFNYGDQTDFTPSAFSTNFDAEALIHFNNKLYIFTKNWIDATTNIYELPDSPGNHTATLIDSFNSEGLITGAAYNSSNGEVVLVGYDGIGSFLIQLNGYSNGIFSNGSILKTSLNTPLNYSSQTEGIAFINSTTYLISAEELSGDSQGLYSFNTSTLSDSETIKDILCFYPNPANTEIVLNREYCSTQIFSMKGELVLSSTNSKIDISKLSNGIYMVNIRDAEGNFLIKRLLID</sequence>
<dbReference type="Proteomes" id="UP001198901">
    <property type="component" value="Unassembled WGS sequence"/>
</dbReference>
<keyword evidence="1" id="KW-0732">Signal</keyword>
<gene>
    <name evidence="3" type="ORF">LBU54_11525</name>
</gene>
<evidence type="ECO:0000256" key="1">
    <source>
        <dbReference type="ARBA" id="ARBA00022729"/>
    </source>
</evidence>
<dbReference type="EMBL" id="JAIUJR010000007">
    <property type="protein sequence ID" value="MCA0133216.1"/>
    <property type="molecule type" value="Genomic_DNA"/>
</dbReference>
<name>A0ABS7XT52_9FLAO</name>
<accession>A0ABS7XT52</accession>
<keyword evidence="4" id="KW-1185">Reference proteome</keyword>
<reference evidence="4" key="1">
    <citation type="submission" date="2023-07" db="EMBL/GenBank/DDBJ databases">
        <authorList>
            <person name="Yue Y."/>
        </authorList>
    </citation>
    <scope>NUCLEOTIDE SEQUENCE [LARGE SCALE GENOMIC DNA]</scope>
    <source>
        <strain evidence="4">D23</strain>
    </source>
</reference>
<comment type="caution">
    <text evidence="3">The sequence shown here is derived from an EMBL/GenBank/DDBJ whole genome shotgun (WGS) entry which is preliminary data.</text>
</comment>
<dbReference type="NCBIfam" id="TIGR04183">
    <property type="entry name" value="Por_Secre_tail"/>
    <property type="match status" value="1"/>
</dbReference>
<dbReference type="InterPro" id="IPR026444">
    <property type="entry name" value="Secre_tail"/>
</dbReference>
<evidence type="ECO:0000259" key="2">
    <source>
        <dbReference type="Pfam" id="PF18962"/>
    </source>
</evidence>
<dbReference type="RefSeq" id="WP_224529681.1">
    <property type="nucleotide sequence ID" value="NZ_JAIUJR010000007.1"/>
</dbReference>
<protein>
    <submittedName>
        <fullName evidence="3">T9SS type A sorting domain-containing protein</fullName>
    </submittedName>
</protein>
<proteinExistence type="predicted"/>
<evidence type="ECO:0000313" key="4">
    <source>
        <dbReference type="Proteomes" id="UP001198901"/>
    </source>
</evidence>